<dbReference type="RefSeq" id="XP_016656270.1">
    <property type="nucleotide sequence ID" value="XM_016800781.2"/>
</dbReference>
<dbReference type="EnsemblMetazoa" id="XM_016800781.2">
    <property type="protein sequence ID" value="XP_016656270.1"/>
    <property type="gene ID" value="LOC107882436"/>
</dbReference>
<proteinExistence type="predicted"/>
<dbReference type="AlphaFoldDB" id="A0A8R2D269"/>
<reference evidence="2" key="1">
    <citation type="submission" date="2010-06" db="EMBL/GenBank/DDBJ databases">
        <authorList>
            <person name="Jiang H."/>
            <person name="Abraham K."/>
            <person name="Ali S."/>
            <person name="Alsbrooks S.L."/>
            <person name="Anim B.N."/>
            <person name="Anosike U.S."/>
            <person name="Attaway T."/>
            <person name="Bandaranaike D.P."/>
            <person name="Battles P.K."/>
            <person name="Bell S.N."/>
            <person name="Bell A.V."/>
            <person name="Beltran B."/>
            <person name="Bickham C."/>
            <person name="Bustamante Y."/>
            <person name="Caleb T."/>
            <person name="Canada A."/>
            <person name="Cardenas V."/>
            <person name="Carter K."/>
            <person name="Chacko J."/>
            <person name="Chandrabose M.N."/>
            <person name="Chavez D."/>
            <person name="Chavez A."/>
            <person name="Chen L."/>
            <person name="Chu H.-S."/>
            <person name="Claassen K.J."/>
            <person name="Cockrell R."/>
            <person name="Collins M."/>
            <person name="Cooper J.A."/>
            <person name="Cree A."/>
            <person name="Curry S.M."/>
            <person name="Da Y."/>
            <person name="Dao M.D."/>
            <person name="Das B."/>
            <person name="Davila M.-L."/>
            <person name="Davy-Carroll L."/>
            <person name="Denson S."/>
            <person name="Dinh H."/>
            <person name="Ebong V.E."/>
            <person name="Edwards J.R."/>
            <person name="Egan A."/>
            <person name="El-Daye J."/>
            <person name="Escobedo L."/>
            <person name="Fernandez S."/>
            <person name="Fernando P.R."/>
            <person name="Flagg N."/>
            <person name="Forbes L.D."/>
            <person name="Fowler R.G."/>
            <person name="Fu Q."/>
            <person name="Gabisi R.A."/>
            <person name="Ganer J."/>
            <person name="Garbino Pronczuk A."/>
            <person name="Garcia R.M."/>
            <person name="Garner T."/>
            <person name="Garrett T.E."/>
            <person name="Gonzalez D.A."/>
            <person name="Hamid H."/>
            <person name="Hawkins E.S."/>
            <person name="Hirani K."/>
            <person name="Hogues M.E."/>
            <person name="Hollins B."/>
            <person name="Hsiao C.-H."/>
            <person name="Jabil R."/>
            <person name="James M.L."/>
            <person name="Jhangiani S.N."/>
            <person name="Johnson B."/>
            <person name="Johnson Q."/>
            <person name="Joshi V."/>
            <person name="Kalu J.B."/>
            <person name="Kam C."/>
            <person name="Kashfia A."/>
            <person name="Keebler J."/>
            <person name="Kisamo H."/>
            <person name="Kovar C.L."/>
            <person name="Lago L.A."/>
            <person name="Lai C.-Y."/>
            <person name="Laidlaw J."/>
            <person name="Lara F."/>
            <person name="Le T.-K."/>
            <person name="Lee S.L."/>
            <person name="Legall F.H."/>
            <person name="Lemon S.J."/>
            <person name="Lewis L.R."/>
            <person name="Li B."/>
            <person name="Liu Y."/>
            <person name="Liu Y.-S."/>
            <person name="Lopez J."/>
            <person name="Lozado R.J."/>
            <person name="Lu J."/>
            <person name="Madu R.C."/>
            <person name="Maheshwari M."/>
            <person name="Maheshwari R."/>
            <person name="Malloy K."/>
            <person name="Martinez E."/>
            <person name="Mathew T."/>
            <person name="Mercado I.C."/>
            <person name="Mercado C."/>
            <person name="Meyer B."/>
            <person name="Montgomery K."/>
            <person name="Morgan M.B."/>
            <person name="Munidasa M."/>
            <person name="Nazareth L.V."/>
            <person name="Nelson J."/>
            <person name="Ng B.M."/>
            <person name="Nguyen N.B."/>
            <person name="Nguyen P.Q."/>
            <person name="Nguyen T."/>
            <person name="Obregon M."/>
            <person name="Okwuonu G.O."/>
            <person name="Onwere C.G."/>
            <person name="Orozco G."/>
            <person name="Parra A."/>
            <person name="Patel S."/>
            <person name="Patil S."/>
            <person name="Perez A."/>
            <person name="Perez Y."/>
            <person name="Pham C."/>
            <person name="Primus E.L."/>
            <person name="Pu L.-L."/>
            <person name="Puazo M."/>
            <person name="Qin X."/>
            <person name="Quiroz J.B."/>
            <person name="Reese J."/>
            <person name="Richards S."/>
            <person name="Rives C.M."/>
            <person name="Robberts R."/>
            <person name="Ruiz S.J."/>
            <person name="Ruiz M.J."/>
            <person name="Santibanez J."/>
            <person name="Schneider B.W."/>
            <person name="Sisson I."/>
            <person name="Smith M."/>
            <person name="Sodergren E."/>
            <person name="Song X.-Z."/>
            <person name="Song B.B."/>
            <person name="Summersgill H."/>
            <person name="Thelus R."/>
            <person name="Thornton R.D."/>
            <person name="Trejos Z.Y."/>
            <person name="Usmani K."/>
            <person name="Vattathil S."/>
            <person name="Villasana D."/>
            <person name="Walker D.L."/>
            <person name="Wang S."/>
            <person name="Wang K."/>
            <person name="White C.S."/>
            <person name="Williams A.C."/>
            <person name="Williamson J."/>
            <person name="Wilson K."/>
            <person name="Woghiren I.O."/>
            <person name="Woodworth J.R."/>
            <person name="Worley K.C."/>
            <person name="Wright R.A."/>
            <person name="Wu W."/>
            <person name="Young L."/>
            <person name="Zhang L."/>
            <person name="Zhang J."/>
            <person name="Zhu Y."/>
            <person name="Muzny D.M."/>
            <person name="Weinstock G."/>
            <person name="Gibbs R.A."/>
        </authorList>
    </citation>
    <scope>NUCLEOTIDE SEQUENCE [LARGE SCALE GENOMIC DNA]</scope>
    <source>
        <strain evidence="2">LSR1</strain>
    </source>
</reference>
<dbReference type="OrthoDB" id="123207at2759"/>
<reference evidence="1" key="2">
    <citation type="submission" date="2022-06" db="UniProtKB">
        <authorList>
            <consortium name="EnsemblMetazoa"/>
        </authorList>
    </citation>
    <scope>IDENTIFICATION</scope>
</reference>
<dbReference type="Proteomes" id="UP000007819">
    <property type="component" value="Chromosome A2"/>
</dbReference>
<protein>
    <submittedName>
        <fullName evidence="1">Uncharacterized protein</fullName>
    </submittedName>
</protein>
<organism evidence="1 2">
    <name type="scientific">Acyrthosiphon pisum</name>
    <name type="common">Pea aphid</name>
    <dbReference type="NCBI Taxonomy" id="7029"/>
    <lineage>
        <taxon>Eukaryota</taxon>
        <taxon>Metazoa</taxon>
        <taxon>Ecdysozoa</taxon>
        <taxon>Arthropoda</taxon>
        <taxon>Hexapoda</taxon>
        <taxon>Insecta</taxon>
        <taxon>Pterygota</taxon>
        <taxon>Neoptera</taxon>
        <taxon>Paraneoptera</taxon>
        <taxon>Hemiptera</taxon>
        <taxon>Sternorrhyncha</taxon>
        <taxon>Aphidomorpha</taxon>
        <taxon>Aphidoidea</taxon>
        <taxon>Aphididae</taxon>
        <taxon>Macrosiphini</taxon>
        <taxon>Acyrthosiphon</taxon>
    </lineage>
</organism>
<accession>A0A8R2D269</accession>
<dbReference type="GeneID" id="107882436"/>
<name>A0A8R2D269_ACYPI</name>
<evidence type="ECO:0000313" key="1">
    <source>
        <dbReference type="EnsemblMetazoa" id="XP_016656270.1"/>
    </source>
</evidence>
<keyword evidence="2" id="KW-1185">Reference proteome</keyword>
<sequence length="103" mass="11583">MASHSILADDYILELLGDGTNSELSDLSDEDDEYFKSSEFDCLMTNFDDGDFNLLLDEDDDKEDEIVPVNTDPVTRYQSQNQTLRSATVAVDQSIDTESGVYR</sequence>
<evidence type="ECO:0000313" key="2">
    <source>
        <dbReference type="Proteomes" id="UP000007819"/>
    </source>
</evidence>